<dbReference type="GO" id="GO:0097422">
    <property type="term" value="C:tubular endosome"/>
    <property type="evidence" value="ECO:0007669"/>
    <property type="project" value="TreeGrafter"/>
</dbReference>
<sequence length="195" mass="21534">MHPLNPFLRAFFRSTLPSQCLPVNHHILLVPTTESLLQGRDRETTAPYSDLAVSEEFLSSHVIRIPGGIPPGSTSKDGGNIRETKGKAKQYNTLNGRTVVVKDTYVYSNKGFKSLTQAQLLTDTLFCPDIPEAQQWLIYYISRPLVGSYDPVRIVPATIRTAAQRAADKPKSSIPSASDVKKKDIASFTELLTAF</sequence>
<dbReference type="GO" id="GO:0045022">
    <property type="term" value="P:early endosome to late endosome transport"/>
    <property type="evidence" value="ECO:0007669"/>
    <property type="project" value="TreeGrafter"/>
</dbReference>
<dbReference type="GO" id="GO:0005085">
    <property type="term" value="F:guanyl-nucleotide exchange factor activity"/>
    <property type="evidence" value="ECO:0007669"/>
    <property type="project" value="TreeGrafter"/>
</dbReference>
<keyword evidence="3" id="KW-1185">Reference proteome</keyword>
<dbReference type="AlphaFoldDB" id="A0A9P8F712"/>
<dbReference type="PANTHER" id="PTHR24170">
    <property type="entry name" value="ANKYRIN REPEAT DOMAIN-CONTAINING PROTEIN 27"/>
    <property type="match status" value="1"/>
</dbReference>
<protein>
    <submittedName>
        <fullName evidence="2">Uncharacterized protein</fullName>
    </submittedName>
</protein>
<dbReference type="GO" id="GO:0000149">
    <property type="term" value="F:SNARE binding"/>
    <property type="evidence" value="ECO:0007669"/>
    <property type="project" value="TreeGrafter"/>
</dbReference>
<dbReference type="Proteomes" id="UP000729357">
    <property type="component" value="Unassembled WGS sequence"/>
</dbReference>
<dbReference type="EMBL" id="JAHFXS010005569">
    <property type="protein sequence ID" value="KAG9939692.1"/>
    <property type="molecule type" value="Genomic_DNA"/>
</dbReference>
<dbReference type="GO" id="GO:0005886">
    <property type="term" value="C:plasma membrane"/>
    <property type="evidence" value="ECO:0007669"/>
    <property type="project" value="TreeGrafter"/>
</dbReference>
<dbReference type="PANTHER" id="PTHR24170:SF1">
    <property type="entry name" value="DOMAIN PROTEIN, PUTATIVE (AFU_ORTHOLOGUE AFUA_1G09870)-RELATED"/>
    <property type="match status" value="1"/>
</dbReference>
<name>A0A9P8F712_AURME</name>
<organism evidence="2 3">
    <name type="scientific">Aureobasidium melanogenum</name>
    <name type="common">Aureobasidium pullulans var. melanogenum</name>
    <dbReference type="NCBI Taxonomy" id="46634"/>
    <lineage>
        <taxon>Eukaryota</taxon>
        <taxon>Fungi</taxon>
        <taxon>Dikarya</taxon>
        <taxon>Ascomycota</taxon>
        <taxon>Pezizomycotina</taxon>
        <taxon>Dothideomycetes</taxon>
        <taxon>Dothideomycetidae</taxon>
        <taxon>Dothideales</taxon>
        <taxon>Saccotheciaceae</taxon>
        <taxon>Aureobasidium</taxon>
    </lineage>
</organism>
<reference evidence="2" key="2">
    <citation type="submission" date="2021-08" db="EMBL/GenBank/DDBJ databases">
        <authorList>
            <person name="Gostincar C."/>
            <person name="Sun X."/>
            <person name="Song Z."/>
            <person name="Gunde-Cimerman N."/>
        </authorList>
    </citation>
    <scope>NUCLEOTIDE SEQUENCE</scope>
    <source>
        <strain evidence="2">EXF-9298</strain>
    </source>
</reference>
<reference evidence="2" key="1">
    <citation type="journal article" date="2021" name="J Fungi (Basel)">
        <title>Virulence traits and population genomics of the black yeast Aureobasidium melanogenum.</title>
        <authorList>
            <person name="Cernosa A."/>
            <person name="Sun X."/>
            <person name="Gostincar C."/>
            <person name="Fang C."/>
            <person name="Gunde-Cimerman N."/>
            <person name="Song Z."/>
        </authorList>
    </citation>
    <scope>NUCLEOTIDE SEQUENCE</scope>
    <source>
        <strain evidence="2">EXF-9298</strain>
    </source>
</reference>
<dbReference type="GO" id="GO:0005769">
    <property type="term" value="C:early endosome"/>
    <property type="evidence" value="ECO:0007669"/>
    <property type="project" value="TreeGrafter"/>
</dbReference>
<evidence type="ECO:0000256" key="1">
    <source>
        <dbReference type="ARBA" id="ARBA00007428"/>
    </source>
</evidence>
<comment type="similarity">
    <text evidence="1">Belongs to the UPF0507 family.</text>
</comment>
<gene>
    <name evidence="2" type="ORF">KCU98_g19344</name>
</gene>
<feature type="non-terminal residue" evidence="2">
    <location>
        <position position="195"/>
    </location>
</feature>
<dbReference type="InterPro" id="IPR051248">
    <property type="entry name" value="UPF0507/Ank_repeat_27"/>
</dbReference>
<evidence type="ECO:0000313" key="3">
    <source>
        <dbReference type="Proteomes" id="UP000729357"/>
    </source>
</evidence>
<evidence type="ECO:0000313" key="2">
    <source>
        <dbReference type="EMBL" id="KAG9939692.1"/>
    </source>
</evidence>
<proteinExistence type="inferred from homology"/>
<dbReference type="GO" id="GO:0005770">
    <property type="term" value="C:late endosome"/>
    <property type="evidence" value="ECO:0007669"/>
    <property type="project" value="TreeGrafter"/>
</dbReference>
<comment type="caution">
    <text evidence="2">The sequence shown here is derived from an EMBL/GenBank/DDBJ whole genome shotgun (WGS) entry which is preliminary data.</text>
</comment>
<dbReference type="GO" id="GO:0030133">
    <property type="term" value="C:transport vesicle"/>
    <property type="evidence" value="ECO:0007669"/>
    <property type="project" value="TreeGrafter"/>
</dbReference>
<accession>A0A9P8F712</accession>